<accession>A0A381XI09</accession>
<proteinExistence type="predicted"/>
<name>A0A381XI09_9ZZZZ</name>
<evidence type="ECO:0000313" key="1">
    <source>
        <dbReference type="EMBL" id="SVA64386.1"/>
    </source>
</evidence>
<dbReference type="EMBL" id="UINC01015256">
    <property type="protein sequence ID" value="SVA64386.1"/>
    <property type="molecule type" value="Genomic_DNA"/>
</dbReference>
<sequence length="202" mass="22527">MPKSKYREISSLSGEELNFKNPYKLPSRLLTKIKKIIPDVPPGLITDLENAITTYKFEETVFRRAPSYTDIRIQLDEISLQAEMLSENLNKLFPGARSFLLQSHISNDLDYKYLSGLTKSLQSLGSASEKTVANLKDKKGRPTNAFSFLLIAQIARSCIKNTNITPSQSNDSFLELVKIAGEAVGVNDLVDLVNESLSQVNK</sequence>
<protein>
    <submittedName>
        <fullName evidence="1">Uncharacterized protein</fullName>
    </submittedName>
</protein>
<dbReference type="AlphaFoldDB" id="A0A381XI09"/>
<reference evidence="1" key="1">
    <citation type="submission" date="2018-05" db="EMBL/GenBank/DDBJ databases">
        <authorList>
            <person name="Lanie J.A."/>
            <person name="Ng W.-L."/>
            <person name="Kazmierczak K.M."/>
            <person name="Andrzejewski T.M."/>
            <person name="Davidsen T.M."/>
            <person name="Wayne K.J."/>
            <person name="Tettelin H."/>
            <person name="Glass J.I."/>
            <person name="Rusch D."/>
            <person name="Podicherti R."/>
            <person name="Tsui H.-C.T."/>
            <person name="Winkler M.E."/>
        </authorList>
    </citation>
    <scope>NUCLEOTIDE SEQUENCE</scope>
</reference>
<organism evidence="1">
    <name type="scientific">marine metagenome</name>
    <dbReference type="NCBI Taxonomy" id="408172"/>
    <lineage>
        <taxon>unclassified sequences</taxon>
        <taxon>metagenomes</taxon>
        <taxon>ecological metagenomes</taxon>
    </lineage>
</organism>
<gene>
    <name evidence="1" type="ORF">METZ01_LOCUS117240</name>
</gene>